<protein>
    <submittedName>
        <fullName evidence="1">Uncharacterized protein</fullName>
    </submittedName>
</protein>
<comment type="caution">
    <text evidence="1">The sequence shown here is derived from an EMBL/GenBank/DDBJ whole genome shotgun (WGS) entry which is preliminary data.</text>
</comment>
<dbReference type="AlphaFoldDB" id="X1EXR4"/>
<feature type="non-terminal residue" evidence="1">
    <location>
        <position position="1"/>
    </location>
</feature>
<accession>X1EXR4</accession>
<reference evidence="1" key="1">
    <citation type="journal article" date="2014" name="Front. Microbiol.">
        <title>High frequency of phylogenetically diverse reductive dehalogenase-homologous genes in deep subseafloor sedimentary metagenomes.</title>
        <authorList>
            <person name="Kawai M."/>
            <person name="Futagami T."/>
            <person name="Toyoda A."/>
            <person name="Takaki Y."/>
            <person name="Nishi S."/>
            <person name="Hori S."/>
            <person name="Arai W."/>
            <person name="Tsubouchi T."/>
            <person name="Morono Y."/>
            <person name="Uchiyama I."/>
            <person name="Ito T."/>
            <person name="Fujiyama A."/>
            <person name="Inagaki F."/>
            <person name="Takami H."/>
        </authorList>
    </citation>
    <scope>NUCLEOTIDE SEQUENCE</scope>
    <source>
        <strain evidence="1">Expedition CK06-06</strain>
    </source>
</reference>
<name>X1EXR4_9ZZZZ</name>
<gene>
    <name evidence="1" type="ORF">S01H4_65391</name>
</gene>
<evidence type="ECO:0000313" key="1">
    <source>
        <dbReference type="EMBL" id="GAH25090.1"/>
    </source>
</evidence>
<organism evidence="1">
    <name type="scientific">marine sediment metagenome</name>
    <dbReference type="NCBI Taxonomy" id="412755"/>
    <lineage>
        <taxon>unclassified sequences</taxon>
        <taxon>metagenomes</taxon>
        <taxon>ecological metagenomes</taxon>
    </lineage>
</organism>
<sequence>DFSIDLNASFILTVRYVVDDGLSRGYTPAQLVSLFVGLERLEIQNQSDSSIEYFLEAIAEAKNLLNLKQKTSLARKKLVSKREN</sequence>
<proteinExistence type="predicted"/>
<dbReference type="EMBL" id="BART01039994">
    <property type="protein sequence ID" value="GAH25090.1"/>
    <property type="molecule type" value="Genomic_DNA"/>
</dbReference>